<dbReference type="GO" id="GO:0009055">
    <property type="term" value="F:electron transfer activity"/>
    <property type="evidence" value="ECO:0007669"/>
    <property type="project" value="InterPro"/>
</dbReference>
<evidence type="ECO:0000256" key="5">
    <source>
        <dbReference type="ARBA" id="ARBA00023004"/>
    </source>
</evidence>
<keyword evidence="3 6" id="KW-0479">Metal-binding</keyword>
<dbReference type="PANTHER" id="PTHR40942:SF4">
    <property type="entry name" value="CYTOCHROME C5"/>
    <property type="match status" value="1"/>
</dbReference>
<dbReference type="InterPro" id="IPR036909">
    <property type="entry name" value="Cyt_c-like_dom_sf"/>
</dbReference>
<evidence type="ECO:0000256" key="7">
    <source>
        <dbReference type="SAM" id="SignalP"/>
    </source>
</evidence>
<dbReference type="STRING" id="45071.Lpar_3371"/>
<keyword evidence="1" id="KW-0813">Transport</keyword>
<dbReference type="GO" id="GO:0020037">
    <property type="term" value="F:heme binding"/>
    <property type="evidence" value="ECO:0007669"/>
    <property type="project" value="InterPro"/>
</dbReference>
<protein>
    <submittedName>
        <fullName evidence="9">Cytochrome c5</fullName>
    </submittedName>
</protein>
<evidence type="ECO:0000256" key="1">
    <source>
        <dbReference type="ARBA" id="ARBA00022448"/>
    </source>
</evidence>
<dbReference type="AlphaFoldDB" id="A0A1E5JPX6"/>
<evidence type="ECO:0000256" key="3">
    <source>
        <dbReference type="ARBA" id="ARBA00022723"/>
    </source>
</evidence>
<dbReference type="PATRIC" id="fig|45071.6.peg.3633"/>
<dbReference type="SUPFAM" id="SSF46626">
    <property type="entry name" value="Cytochrome c"/>
    <property type="match status" value="1"/>
</dbReference>
<keyword evidence="10" id="KW-1185">Reference proteome</keyword>
<evidence type="ECO:0000313" key="9">
    <source>
        <dbReference type="EMBL" id="OEH46423.1"/>
    </source>
</evidence>
<dbReference type="PROSITE" id="PS51007">
    <property type="entry name" value="CYTC"/>
    <property type="match status" value="1"/>
</dbReference>
<evidence type="ECO:0000256" key="4">
    <source>
        <dbReference type="ARBA" id="ARBA00022982"/>
    </source>
</evidence>
<evidence type="ECO:0000256" key="6">
    <source>
        <dbReference type="PROSITE-ProRule" id="PRU00433"/>
    </source>
</evidence>
<accession>A0A1E5JPX6</accession>
<feature type="chain" id="PRO_5009179671" evidence="7">
    <location>
        <begin position="21"/>
        <end position="126"/>
    </location>
</feature>
<dbReference type="GO" id="GO:0005506">
    <property type="term" value="F:iron ion binding"/>
    <property type="evidence" value="ECO:0007669"/>
    <property type="project" value="InterPro"/>
</dbReference>
<dbReference type="InterPro" id="IPR009056">
    <property type="entry name" value="Cyt_c-like_dom"/>
</dbReference>
<evidence type="ECO:0000256" key="2">
    <source>
        <dbReference type="ARBA" id="ARBA00022617"/>
    </source>
</evidence>
<dbReference type="InterPro" id="IPR002323">
    <property type="entry name" value="Cyt_CIE"/>
</dbReference>
<feature type="signal peptide" evidence="7">
    <location>
        <begin position="1"/>
        <end position="20"/>
    </location>
</feature>
<evidence type="ECO:0000259" key="8">
    <source>
        <dbReference type="PROSITE" id="PS51007"/>
    </source>
</evidence>
<feature type="domain" description="Cytochrome c" evidence="8">
    <location>
        <begin position="34"/>
        <end position="117"/>
    </location>
</feature>
<sequence length="126" mass="14385">MVHFIVYVVTLLMFQLPVHAESHHPQEFLQSISGAKDEGEQIYNHFCVNCHANKPLIPIGAPRIGEKADWKIRLKQGMDVLFKHTDEGLNAMPPRGGCFECTDEQLMNVIQYMLPKQPKKESLNNL</sequence>
<reference evidence="9 10" key="1">
    <citation type="submission" date="2016-02" db="EMBL/GenBank/DDBJ databases">
        <title>Secondary metabolites in Legionella.</title>
        <authorList>
            <person name="Tobias N.J."/>
            <person name="Bode H.B."/>
        </authorList>
    </citation>
    <scope>NUCLEOTIDE SEQUENCE [LARGE SCALE GENOMIC DNA]</scope>
    <source>
        <strain evidence="9 10">DSM 19216</strain>
    </source>
</reference>
<dbReference type="PANTHER" id="PTHR40942">
    <property type="match status" value="1"/>
</dbReference>
<dbReference type="Gene3D" id="1.10.760.10">
    <property type="entry name" value="Cytochrome c-like domain"/>
    <property type="match status" value="1"/>
</dbReference>
<comment type="caution">
    <text evidence="9">The sequence shown here is derived from an EMBL/GenBank/DDBJ whole genome shotgun (WGS) entry which is preliminary data.</text>
</comment>
<keyword evidence="2 6" id="KW-0349">Heme</keyword>
<dbReference type="Proteomes" id="UP000095229">
    <property type="component" value="Unassembled WGS sequence"/>
</dbReference>
<gene>
    <name evidence="9" type="ORF">lpari_02762</name>
</gene>
<dbReference type="Pfam" id="PF13442">
    <property type="entry name" value="Cytochrome_CBB3"/>
    <property type="match status" value="1"/>
</dbReference>
<dbReference type="EMBL" id="LSOG01000069">
    <property type="protein sequence ID" value="OEH46423.1"/>
    <property type="molecule type" value="Genomic_DNA"/>
</dbReference>
<dbReference type="RefSeq" id="WP_420324265.1">
    <property type="nucleotide sequence ID" value="NZ_CAAAIE010000001.1"/>
</dbReference>
<evidence type="ECO:0000313" key="10">
    <source>
        <dbReference type="Proteomes" id="UP000095229"/>
    </source>
</evidence>
<keyword evidence="4" id="KW-0249">Electron transport</keyword>
<name>A0A1E5JPX6_9GAMM</name>
<dbReference type="PRINTS" id="PR00607">
    <property type="entry name" value="CYTCHROMECIE"/>
</dbReference>
<keyword evidence="7" id="KW-0732">Signal</keyword>
<proteinExistence type="predicted"/>
<keyword evidence="5 6" id="KW-0408">Iron</keyword>
<organism evidence="9 10">
    <name type="scientific">Legionella parisiensis</name>
    <dbReference type="NCBI Taxonomy" id="45071"/>
    <lineage>
        <taxon>Bacteria</taxon>
        <taxon>Pseudomonadati</taxon>
        <taxon>Pseudomonadota</taxon>
        <taxon>Gammaproteobacteria</taxon>
        <taxon>Legionellales</taxon>
        <taxon>Legionellaceae</taxon>
        <taxon>Legionella</taxon>
    </lineage>
</organism>